<protein>
    <submittedName>
        <fullName evidence="1">Uncharacterized protein</fullName>
    </submittedName>
</protein>
<name>A0A3N4IA77_ASCIM</name>
<organism evidence="1 2">
    <name type="scientific">Ascobolus immersus RN42</name>
    <dbReference type="NCBI Taxonomy" id="1160509"/>
    <lineage>
        <taxon>Eukaryota</taxon>
        <taxon>Fungi</taxon>
        <taxon>Dikarya</taxon>
        <taxon>Ascomycota</taxon>
        <taxon>Pezizomycotina</taxon>
        <taxon>Pezizomycetes</taxon>
        <taxon>Pezizales</taxon>
        <taxon>Ascobolaceae</taxon>
        <taxon>Ascobolus</taxon>
    </lineage>
</organism>
<reference evidence="1 2" key="1">
    <citation type="journal article" date="2018" name="Nat. Ecol. Evol.">
        <title>Pezizomycetes genomes reveal the molecular basis of ectomycorrhizal truffle lifestyle.</title>
        <authorList>
            <person name="Murat C."/>
            <person name="Payen T."/>
            <person name="Noel B."/>
            <person name="Kuo A."/>
            <person name="Morin E."/>
            <person name="Chen J."/>
            <person name="Kohler A."/>
            <person name="Krizsan K."/>
            <person name="Balestrini R."/>
            <person name="Da Silva C."/>
            <person name="Montanini B."/>
            <person name="Hainaut M."/>
            <person name="Levati E."/>
            <person name="Barry K.W."/>
            <person name="Belfiori B."/>
            <person name="Cichocki N."/>
            <person name="Clum A."/>
            <person name="Dockter R.B."/>
            <person name="Fauchery L."/>
            <person name="Guy J."/>
            <person name="Iotti M."/>
            <person name="Le Tacon F."/>
            <person name="Lindquist E.A."/>
            <person name="Lipzen A."/>
            <person name="Malagnac F."/>
            <person name="Mello A."/>
            <person name="Molinier V."/>
            <person name="Miyauchi S."/>
            <person name="Poulain J."/>
            <person name="Riccioni C."/>
            <person name="Rubini A."/>
            <person name="Sitrit Y."/>
            <person name="Splivallo R."/>
            <person name="Traeger S."/>
            <person name="Wang M."/>
            <person name="Zifcakova L."/>
            <person name="Wipf D."/>
            <person name="Zambonelli A."/>
            <person name="Paolocci F."/>
            <person name="Nowrousian M."/>
            <person name="Ottonello S."/>
            <person name="Baldrian P."/>
            <person name="Spatafora J.W."/>
            <person name="Henrissat B."/>
            <person name="Nagy L.G."/>
            <person name="Aury J.M."/>
            <person name="Wincker P."/>
            <person name="Grigoriev I.V."/>
            <person name="Bonfante P."/>
            <person name="Martin F.M."/>
        </authorList>
    </citation>
    <scope>NUCLEOTIDE SEQUENCE [LARGE SCALE GENOMIC DNA]</scope>
    <source>
        <strain evidence="1 2">RN42</strain>
    </source>
</reference>
<keyword evidence="2" id="KW-1185">Reference proteome</keyword>
<dbReference type="AlphaFoldDB" id="A0A3N4IA77"/>
<proteinExistence type="predicted"/>
<sequence>MTKGTGVRKNISSVLIPFRLRINGFVICSHPSSDSILVYPAESNGRQQCFPAFISTSRFSLLFMQ</sequence>
<gene>
    <name evidence="1" type="ORF">BJ508DRAFT_152985</name>
</gene>
<evidence type="ECO:0000313" key="2">
    <source>
        <dbReference type="Proteomes" id="UP000275078"/>
    </source>
</evidence>
<accession>A0A3N4IA77</accession>
<evidence type="ECO:0000313" key="1">
    <source>
        <dbReference type="EMBL" id="RPA78654.1"/>
    </source>
</evidence>
<dbReference type="EMBL" id="ML119708">
    <property type="protein sequence ID" value="RPA78654.1"/>
    <property type="molecule type" value="Genomic_DNA"/>
</dbReference>
<dbReference type="Proteomes" id="UP000275078">
    <property type="component" value="Unassembled WGS sequence"/>
</dbReference>